<evidence type="ECO:0000259" key="14">
    <source>
        <dbReference type="PROSITE" id="PS50011"/>
    </source>
</evidence>
<dbReference type="PROSITE" id="PS00107">
    <property type="entry name" value="PROTEIN_KINASE_ATP"/>
    <property type="match status" value="1"/>
</dbReference>
<organism evidence="15 16">
    <name type="scientific">Rosa chinensis</name>
    <name type="common">China rose</name>
    <dbReference type="NCBI Taxonomy" id="74649"/>
    <lineage>
        <taxon>Eukaryota</taxon>
        <taxon>Viridiplantae</taxon>
        <taxon>Streptophyta</taxon>
        <taxon>Embryophyta</taxon>
        <taxon>Tracheophyta</taxon>
        <taxon>Spermatophyta</taxon>
        <taxon>Magnoliopsida</taxon>
        <taxon>eudicotyledons</taxon>
        <taxon>Gunneridae</taxon>
        <taxon>Pentapetalae</taxon>
        <taxon>rosids</taxon>
        <taxon>fabids</taxon>
        <taxon>Rosales</taxon>
        <taxon>Rosaceae</taxon>
        <taxon>Rosoideae</taxon>
        <taxon>Rosoideae incertae sedis</taxon>
        <taxon>Rosa</taxon>
    </lineage>
</organism>
<keyword evidence="16" id="KW-1185">Reference proteome</keyword>
<name>A0A2P6RXM8_ROSCH</name>
<proteinExistence type="predicted"/>
<dbReference type="Gene3D" id="1.10.510.10">
    <property type="entry name" value="Transferase(Phosphotransferase) domain 1"/>
    <property type="match status" value="1"/>
</dbReference>
<evidence type="ECO:0000256" key="3">
    <source>
        <dbReference type="ARBA" id="ARBA00022679"/>
    </source>
</evidence>
<dbReference type="InterPro" id="IPR024788">
    <property type="entry name" value="Malectin-like_Carb-bd_dom"/>
</dbReference>
<reference evidence="15 16" key="1">
    <citation type="journal article" date="2018" name="Nat. Genet.">
        <title>The Rosa genome provides new insights in the design of modern roses.</title>
        <authorList>
            <person name="Bendahmane M."/>
        </authorList>
    </citation>
    <scope>NUCLEOTIDE SEQUENCE [LARGE SCALE GENOMIC DNA]</scope>
    <source>
        <strain evidence="16">cv. Old Blush</strain>
    </source>
</reference>
<evidence type="ECO:0000256" key="4">
    <source>
        <dbReference type="ARBA" id="ARBA00022692"/>
    </source>
</evidence>
<dbReference type="Pfam" id="PF13855">
    <property type="entry name" value="LRR_8"/>
    <property type="match status" value="1"/>
</dbReference>
<dbReference type="SMART" id="SM00220">
    <property type="entry name" value="S_TKc"/>
    <property type="match status" value="1"/>
</dbReference>
<feature type="domain" description="Protein kinase" evidence="14">
    <location>
        <begin position="372"/>
        <end position="615"/>
    </location>
</feature>
<evidence type="ECO:0000256" key="1">
    <source>
        <dbReference type="ARBA" id="ARBA00004167"/>
    </source>
</evidence>
<dbReference type="InterPro" id="IPR017441">
    <property type="entry name" value="Protein_kinase_ATP_BS"/>
</dbReference>
<dbReference type="InterPro" id="IPR001611">
    <property type="entry name" value="Leu-rich_rpt"/>
</dbReference>
<dbReference type="AlphaFoldDB" id="A0A2P6RXM8"/>
<evidence type="ECO:0000256" key="2">
    <source>
        <dbReference type="ARBA" id="ARBA00022614"/>
    </source>
</evidence>
<dbReference type="GO" id="GO:0004672">
    <property type="term" value="F:protein kinase activity"/>
    <property type="evidence" value="ECO:0007669"/>
    <property type="project" value="InterPro"/>
</dbReference>
<dbReference type="InterPro" id="IPR011009">
    <property type="entry name" value="Kinase-like_dom_sf"/>
</dbReference>
<comment type="subcellular location">
    <subcellularLocation>
        <location evidence="1">Membrane</location>
        <topology evidence="1">Single-pass membrane protein</topology>
    </subcellularLocation>
</comment>
<evidence type="ECO:0000256" key="5">
    <source>
        <dbReference type="ARBA" id="ARBA00022729"/>
    </source>
</evidence>
<dbReference type="EC" id="2.7.-.-" evidence="15"/>
<dbReference type="Gene3D" id="3.30.200.20">
    <property type="entry name" value="Phosphorylase Kinase, domain 1"/>
    <property type="match status" value="1"/>
</dbReference>
<evidence type="ECO:0000256" key="8">
    <source>
        <dbReference type="ARBA" id="ARBA00022777"/>
    </source>
</evidence>
<keyword evidence="11 13" id="KW-0472">Membrane</keyword>
<evidence type="ECO:0000256" key="13">
    <source>
        <dbReference type="SAM" id="Phobius"/>
    </source>
</evidence>
<evidence type="ECO:0000256" key="10">
    <source>
        <dbReference type="ARBA" id="ARBA00022989"/>
    </source>
</evidence>
<evidence type="ECO:0000256" key="11">
    <source>
        <dbReference type="ARBA" id="ARBA00023136"/>
    </source>
</evidence>
<dbReference type="GO" id="GO:0005524">
    <property type="term" value="F:ATP binding"/>
    <property type="evidence" value="ECO:0007669"/>
    <property type="project" value="UniProtKB-UniRule"/>
</dbReference>
<dbReference type="PANTHER" id="PTHR45631">
    <property type="entry name" value="OS07G0107800 PROTEIN-RELATED"/>
    <property type="match status" value="1"/>
</dbReference>
<feature type="transmembrane region" description="Helical" evidence="13">
    <location>
        <begin position="308"/>
        <end position="332"/>
    </location>
</feature>
<evidence type="ECO:0000313" key="15">
    <source>
        <dbReference type="EMBL" id="PRQ51175.1"/>
    </source>
</evidence>
<dbReference type="SUPFAM" id="SSF56112">
    <property type="entry name" value="Protein kinase-like (PK-like)"/>
    <property type="match status" value="1"/>
</dbReference>
<comment type="caution">
    <text evidence="15">The sequence shown here is derived from an EMBL/GenBank/DDBJ whole genome shotgun (WGS) entry which is preliminary data.</text>
</comment>
<dbReference type="Pfam" id="PF12819">
    <property type="entry name" value="Malectin_like"/>
    <property type="match status" value="1"/>
</dbReference>
<dbReference type="PROSITE" id="PS51450">
    <property type="entry name" value="LRR"/>
    <property type="match status" value="1"/>
</dbReference>
<keyword evidence="3 15" id="KW-0808">Transferase</keyword>
<gene>
    <name evidence="15" type="ORF">RchiOBHm_Chr2g0141481</name>
</gene>
<dbReference type="EMBL" id="PDCK01000040">
    <property type="protein sequence ID" value="PRQ51175.1"/>
    <property type="molecule type" value="Genomic_DNA"/>
</dbReference>
<dbReference type="GO" id="GO:0016020">
    <property type="term" value="C:membrane"/>
    <property type="evidence" value="ECO:0007669"/>
    <property type="project" value="UniProtKB-SubCell"/>
</dbReference>
<dbReference type="OMA" id="PNIGYNT"/>
<keyword evidence="5" id="KW-0732">Signal</keyword>
<feature type="binding site" evidence="12">
    <location>
        <position position="399"/>
    </location>
    <ligand>
        <name>ATP</name>
        <dbReference type="ChEBI" id="CHEBI:30616"/>
    </ligand>
</feature>
<dbReference type="Pfam" id="PF00069">
    <property type="entry name" value="Pkinase"/>
    <property type="match status" value="1"/>
</dbReference>
<keyword evidence="2" id="KW-0433">Leucine-rich repeat</keyword>
<dbReference type="PROSITE" id="PS00108">
    <property type="entry name" value="PROTEIN_KINASE_ST"/>
    <property type="match status" value="1"/>
</dbReference>
<evidence type="ECO:0000256" key="9">
    <source>
        <dbReference type="ARBA" id="ARBA00022840"/>
    </source>
</evidence>
<dbReference type="InterPro" id="IPR008271">
    <property type="entry name" value="Ser/Thr_kinase_AS"/>
</dbReference>
<evidence type="ECO:0000313" key="16">
    <source>
        <dbReference type="Proteomes" id="UP000238479"/>
    </source>
</evidence>
<keyword evidence="8 15" id="KW-0418">Kinase</keyword>
<keyword evidence="6" id="KW-0677">Repeat</keyword>
<accession>A0A2P6RXM8</accession>
<protein>
    <submittedName>
        <fullName evidence="15">Putative transferase, protein kinase RLK-Pelle-LRR-I-1 family</fullName>
        <ecNumber evidence="15">2.7.-.-</ecNumber>
    </submittedName>
</protein>
<keyword evidence="7 12" id="KW-0547">Nucleotide-binding</keyword>
<dbReference type="Gramene" id="PRQ51175">
    <property type="protein sequence ID" value="PRQ51175"/>
    <property type="gene ID" value="RchiOBHm_Chr2g0141481"/>
</dbReference>
<evidence type="ECO:0000256" key="7">
    <source>
        <dbReference type="ARBA" id="ARBA00022741"/>
    </source>
</evidence>
<dbReference type="PANTHER" id="PTHR45631:SF190">
    <property type="entry name" value="PROTEIN KINASE DOMAIN-CONTAINING PROTEIN"/>
    <property type="match status" value="1"/>
</dbReference>
<dbReference type="PROSITE" id="PS50011">
    <property type="entry name" value="PROTEIN_KINASE_DOM"/>
    <property type="match status" value="1"/>
</dbReference>
<dbReference type="SUPFAM" id="SSF52058">
    <property type="entry name" value="L domain-like"/>
    <property type="match status" value="1"/>
</dbReference>
<evidence type="ECO:0000256" key="6">
    <source>
        <dbReference type="ARBA" id="ARBA00022737"/>
    </source>
</evidence>
<dbReference type="InterPro" id="IPR032675">
    <property type="entry name" value="LRR_dom_sf"/>
</dbReference>
<sequence length="650" mass="73317">MFHFRFPFDIFDRVWSRSYKVEDWAQLSTRFTVNTNYHNKYRPPSEVMRTAATPRDPSDPLNIRLPPSNDSNAQHHIYMHFAEVEKLQPNQSRRFNITRNGDLFYGPVDAPSYLYTDTISSSKAFGGQQNNFSILKAENSSLPPILNAFEIYKVKEFSELDTDQEDVVAITNIKETYKIRKNWQGDPCSPQAYSWEGINCSYHAYEPLRRIITLNLSSNGLTGEIALSISNLAKIQTLDLSNNNLTGTIPEFLSQLPDLNFINLEKNKLTGSVPVGLIEKRNNGLLSLSLCQNLNLSGNVPCKKNHKFIILEVVSISGISILLSIVAAIFCWGLKRKKQQGDVTNVKATIQLGSMESTKRKFTHSEILKITNNFERILGKGGFGTVYHGYLDKTQVAIKMLSPSAVDLLMRVHHKNLTNLVGYCNDKTRVGLVYEYMCNGNLQEHLSGLEYLHYGCKPPIIHRDIKSTNILLNENLQAKLSDFGLSKIFPTNDGTHGSHVSTLVAGTPGYLDPEYYLSSRLNEKSDVYSFGIVLLEIITSRPVLSKLQERIHISQWVGFMLEKGDIFSIVDSRLKENFHANSVWKAVEIAMACVSPNVIDRPIMSEVIVELKESLATELALTKQSHETESRISIEIMSNNSIAMLTPLVR</sequence>
<dbReference type="Gene3D" id="3.80.10.10">
    <property type="entry name" value="Ribonuclease Inhibitor"/>
    <property type="match status" value="1"/>
</dbReference>
<keyword evidence="9 12" id="KW-0067">ATP-binding</keyword>
<evidence type="ECO:0000256" key="12">
    <source>
        <dbReference type="PROSITE-ProRule" id="PRU10141"/>
    </source>
</evidence>
<dbReference type="FunFam" id="3.80.10.10:FF:000129">
    <property type="entry name" value="Leucine-rich repeat receptor-like kinase"/>
    <property type="match status" value="1"/>
</dbReference>
<keyword evidence="10 13" id="KW-1133">Transmembrane helix</keyword>
<dbReference type="InterPro" id="IPR000719">
    <property type="entry name" value="Prot_kinase_dom"/>
</dbReference>
<dbReference type="Proteomes" id="UP000238479">
    <property type="component" value="Chromosome 2"/>
</dbReference>
<keyword evidence="4 13" id="KW-0812">Transmembrane</keyword>